<evidence type="ECO:0000313" key="1">
    <source>
        <dbReference type="EMBL" id="SDY84215.1"/>
    </source>
</evidence>
<organism evidence="1 2">
    <name type="scientific">Amycolatopsis xylanica</name>
    <dbReference type="NCBI Taxonomy" id="589385"/>
    <lineage>
        <taxon>Bacteria</taxon>
        <taxon>Bacillati</taxon>
        <taxon>Actinomycetota</taxon>
        <taxon>Actinomycetes</taxon>
        <taxon>Pseudonocardiales</taxon>
        <taxon>Pseudonocardiaceae</taxon>
        <taxon>Amycolatopsis</taxon>
    </lineage>
</organism>
<sequence>MSCGVRERVSRAGNWEEIMQGKGVRRAGIGSAA</sequence>
<dbReference type="EMBL" id="FNON01000007">
    <property type="protein sequence ID" value="SDY84215.1"/>
    <property type="molecule type" value="Genomic_DNA"/>
</dbReference>
<dbReference type="STRING" id="589385.SAMN05421504_107145"/>
<protein>
    <submittedName>
        <fullName evidence="1">Uncharacterized protein</fullName>
    </submittedName>
</protein>
<proteinExistence type="predicted"/>
<keyword evidence="2" id="KW-1185">Reference proteome</keyword>
<reference evidence="1 2" key="1">
    <citation type="submission" date="2016-10" db="EMBL/GenBank/DDBJ databases">
        <authorList>
            <person name="de Groot N.N."/>
        </authorList>
    </citation>
    <scope>NUCLEOTIDE SEQUENCE [LARGE SCALE GENOMIC DNA]</scope>
    <source>
        <strain evidence="1 2">CPCC 202699</strain>
    </source>
</reference>
<name>A0A1H3N6X4_9PSEU</name>
<accession>A0A1H3N6X4</accession>
<evidence type="ECO:0000313" key="2">
    <source>
        <dbReference type="Proteomes" id="UP000199515"/>
    </source>
</evidence>
<gene>
    <name evidence="1" type="ORF">SAMN05421504_107145</name>
</gene>
<dbReference type="AlphaFoldDB" id="A0A1H3N6X4"/>
<dbReference type="Proteomes" id="UP000199515">
    <property type="component" value="Unassembled WGS sequence"/>
</dbReference>